<protein>
    <submittedName>
        <fullName evidence="2">Uncharacterized protein</fullName>
    </submittedName>
</protein>
<accession>A0A3P7G8A6</accession>
<evidence type="ECO:0000313" key="2">
    <source>
        <dbReference type="EMBL" id="VDM17705.1"/>
    </source>
</evidence>
<dbReference type="Proteomes" id="UP000270924">
    <property type="component" value="Unassembled WGS sequence"/>
</dbReference>
<gene>
    <name evidence="2" type="ORF">WBA_LOCUS9835</name>
</gene>
<dbReference type="OrthoDB" id="10487115at2759"/>
<reference evidence="2 3" key="1">
    <citation type="submission" date="2018-11" db="EMBL/GenBank/DDBJ databases">
        <authorList>
            <consortium name="Pathogen Informatics"/>
        </authorList>
    </citation>
    <scope>NUCLEOTIDE SEQUENCE [LARGE SCALE GENOMIC DNA]</scope>
</reference>
<keyword evidence="3" id="KW-1185">Reference proteome</keyword>
<keyword evidence="1" id="KW-0472">Membrane</keyword>
<keyword evidence="1" id="KW-1133">Transmembrane helix</keyword>
<evidence type="ECO:0000313" key="3">
    <source>
        <dbReference type="Proteomes" id="UP000270924"/>
    </source>
</evidence>
<dbReference type="InParanoid" id="A0A3P7G8A6"/>
<dbReference type="AlphaFoldDB" id="A0A3P7G8A6"/>
<organism evidence="2 3">
    <name type="scientific">Wuchereria bancrofti</name>
    <dbReference type="NCBI Taxonomy" id="6293"/>
    <lineage>
        <taxon>Eukaryota</taxon>
        <taxon>Metazoa</taxon>
        <taxon>Ecdysozoa</taxon>
        <taxon>Nematoda</taxon>
        <taxon>Chromadorea</taxon>
        <taxon>Rhabditida</taxon>
        <taxon>Spirurina</taxon>
        <taxon>Spiruromorpha</taxon>
        <taxon>Filarioidea</taxon>
        <taxon>Onchocercidae</taxon>
        <taxon>Wuchereria</taxon>
    </lineage>
</organism>
<sequence>MIEALLAYNLSKPFQCIDDAIEEIKLNANENCIVRCILKNDHCDDYFLLLSNAVISVMYYININVISKQTTGMEMLSKEMNSSLFETKIGKITRNLYKTSFKSGVRDFVLFFSNKVLKKN</sequence>
<feature type="transmembrane region" description="Helical" evidence="1">
    <location>
        <begin position="46"/>
        <end position="66"/>
    </location>
</feature>
<evidence type="ECO:0000256" key="1">
    <source>
        <dbReference type="SAM" id="Phobius"/>
    </source>
</evidence>
<keyword evidence="1" id="KW-0812">Transmembrane</keyword>
<dbReference type="EMBL" id="UYWW01010380">
    <property type="protein sequence ID" value="VDM17705.1"/>
    <property type="molecule type" value="Genomic_DNA"/>
</dbReference>
<name>A0A3P7G8A6_WUCBA</name>
<proteinExistence type="predicted"/>